<dbReference type="AlphaFoldDB" id="A0A4Q1CAN0"/>
<feature type="domain" description="Xylose isomerase-like TIM barrel" evidence="2">
    <location>
        <begin position="100"/>
        <end position="312"/>
    </location>
</feature>
<dbReference type="PANTHER" id="PTHR12110:SF53">
    <property type="entry name" value="BLR5974 PROTEIN"/>
    <property type="match status" value="1"/>
</dbReference>
<comment type="caution">
    <text evidence="3">The sequence shown here is derived from an EMBL/GenBank/DDBJ whole genome shotgun (WGS) entry which is preliminary data.</text>
</comment>
<dbReference type="SUPFAM" id="SSF51658">
    <property type="entry name" value="Xylose isomerase-like"/>
    <property type="match status" value="1"/>
</dbReference>
<sequence>MKAAPTEMSVRPDPSPTLPPMTACSPSSGLPRREFIRLTAMAAASSLACSLRAASPGAGGNVPLGMDAYSLRAYKWPASRLIAYAAEQRLDAVLFNGLKAFERLDDAYLTGLRQAAASAGIRLYVGIGSVTPGSTTFLKDYGSVDDLLTLGVRVATALGSSVVNCRIGNLADRSTPGGIEARMAELIHALRSVRTRAQDAGLKFAVENHAADLRTEEMLQVIQAAGADTTGVMLDPGNALWAMEDPMRQLEQLGRYVACTSIRDYMVWPTPEGAMFQWTAVGEGLMDVPAYVATMARLCPDVPLLLETISNSPRPIPYLQPDYWKVYPAVRAADIVEFLALCRRGHAIPTVQAPAGADPEAFEQEYQRGELERSLAYLRAHGPAGRKS</sequence>
<protein>
    <submittedName>
        <fullName evidence="3">Sugar phosphate isomerase/epimerase</fullName>
    </submittedName>
</protein>
<gene>
    <name evidence="3" type="ORF">ESB00_08640</name>
</gene>
<feature type="region of interest" description="Disordered" evidence="1">
    <location>
        <begin position="1"/>
        <end position="26"/>
    </location>
</feature>
<evidence type="ECO:0000313" key="4">
    <source>
        <dbReference type="Proteomes" id="UP000290218"/>
    </source>
</evidence>
<dbReference type="EMBL" id="SDHX01000001">
    <property type="protein sequence ID" value="RXK55931.1"/>
    <property type="molecule type" value="Genomic_DNA"/>
</dbReference>
<dbReference type="InterPro" id="IPR050312">
    <property type="entry name" value="IolE/XylAMocC-like"/>
</dbReference>
<dbReference type="GO" id="GO:0016853">
    <property type="term" value="F:isomerase activity"/>
    <property type="evidence" value="ECO:0007669"/>
    <property type="project" value="UniProtKB-KW"/>
</dbReference>
<name>A0A4Q1CAN0_9BACT</name>
<dbReference type="Proteomes" id="UP000290218">
    <property type="component" value="Unassembled WGS sequence"/>
</dbReference>
<dbReference type="Pfam" id="PF01261">
    <property type="entry name" value="AP_endonuc_2"/>
    <property type="match status" value="1"/>
</dbReference>
<dbReference type="InterPro" id="IPR013022">
    <property type="entry name" value="Xyl_isomerase-like_TIM-brl"/>
</dbReference>
<dbReference type="InterPro" id="IPR036237">
    <property type="entry name" value="Xyl_isomerase-like_sf"/>
</dbReference>
<dbReference type="OrthoDB" id="180881at2"/>
<keyword evidence="4" id="KW-1185">Reference proteome</keyword>
<evidence type="ECO:0000259" key="2">
    <source>
        <dbReference type="Pfam" id="PF01261"/>
    </source>
</evidence>
<proteinExistence type="predicted"/>
<accession>A0A4Q1CAN0</accession>
<dbReference type="Gene3D" id="3.20.20.150">
    <property type="entry name" value="Divalent-metal-dependent TIM barrel enzymes"/>
    <property type="match status" value="1"/>
</dbReference>
<dbReference type="PANTHER" id="PTHR12110">
    <property type="entry name" value="HYDROXYPYRUVATE ISOMERASE"/>
    <property type="match status" value="1"/>
</dbReference>
<organism evidence="3 4">
    <name type="scientific">Oleiharenicola lentus</name>
    <dbReference type="NCBI Taxonomy" id="2508720"/>
    <lineage>
        <taxon>Bacteria</taxon>
        <taxon>Pseudomonadati</taxon>
        <taxon>Verrucomicrobiota</taxon>
        <taxon>Opitutia</taxon>
        <taxon>Opitutales</taxon>
        <taxon>Opitutaceae</taxon>
        <taxon>Oleiharenicola</taxon>
    </lineage>
</organism>
<evidence type="ECO:0000256" key="1">
    <source>
        <dbReference type="SAM" id="MobiDB-lite"/>
    </source>
</evidence>
<reference evidence="3 4" key="1">
    <citation type="submission" date="2019-01" db="EMBL/GenBank/DDBJ databases">
        <title>Lacunisphaera sp. strain TWA-58.</title>
        <authorList>
            <person name="Chen W.-M."/>
        </authorList>
    </citation>
    <scope>NUCLEOTIDE SEQUENCE [LARGE SCALE GENOMIC DNA]</scope>
    <source>
        <strain evidence="3 4">TWA-58</strain>
    </source>
</reference>
<evidence type="ECO:0000313" key="3">
    <source>
        <dbReference type="EMBL" id="RXK55931.1"/>
    </source>
</evidence>
<keyword evidence="3" id="KW-0413">Isomerase</keyword>